<evidence type="ECO:0000313" key="1">
    <source>
        <dbReference type="EMBL" id="CAF4644488.1"/>
    </source>
</evidence>
<organism evidence="1 2">
    <name type="scientific">Rotaria magnacalcarata</name>
    <dbReference type="NCBI Taxonomy" id="392030"/>
    <lineage>
        <taxon>Eukaryota</taxon>
        <taxon>Metazoa</taxon>
        <taxon>Spiralia</taxon>
        <taxon>Gnathifera</taxon>
        <taxon>Rotifera</taxon>
        <taxon>Eurotatoria</taxon>
        <taxon>Bdelloidea</taxon>
        <taxon>Philodinida</taxon>
        <taxon>Philodinidae</taxon>
        <taxon>Rotaria</taxon>
    </lineage>
</organism>
<evidence type="ECO:0000313" key="2">
    <source>
        <dbReference type="Proteomes" id="UP000681720"/>
    </source>
</evidence>
<name>A0A8S2ZMU0_9BILA</name>
<dbReference type="Proteomes" id="UP000681720">
    <property type="component" value="Unassembled WGS sequence"/>
</dbReference>
<feature type="non-terminal residue" evidence="1">
    <location>
        <position position="1"/>
    </location>
</feature>
<protein>
    <submittedName>
        <fullName evidence="1">Uncharacterized protein</fullName>
    </submittedName>
</protein>
<dbReference type="EMBL" id="CAJOBJ010113870">
    <property type="protein sequence ID" value="CAF4644488.1"/>
    <property type="molecule type" value="Genomic_DNA"/>
</dbReference>
<accession>A0A8S2ZMU0</accession>
<sequence length="45" mass="5447">RQTETNKRKREDDDDDFQNEQQIEELLYGLITSIDESGKRQKTKF</sequence>
<dbReference type="AlphaFoldDB" id="A0A8S2ZMU0"/>
<proteinExistence type="predicted"/>
<comment type="caution">
    <text evidence="1">The sequence shown here is derived from an EMBL/GenBank/DDBJ whole genome shotgun (WGS) entry which is preliminary data.</text>
</comment>
<reference evidence="1" key="1">
    <citation type="submission" date="2021-02" db="EMBL/GenBank/DDBJ databases">
        <authorList>
            <person name="Nowell W R."/>
        </authorList>
    </citation>
    <scope>NUCLEOTIDE SEQUENCE</scope>
</reference>
<gene>
    <name evidence="1" type="ORF">GIL414_LOCUS40781</name>
</gene>